<accession>A0A0C9LW67</accession>
<name>A0A0C9LW67_9FUNG</name>
<dbReference type="PANTHER" id="PTHR28110">
    <property type="entry name" value="TRANSMEMBRANE PROTEIN"/>
    <property type="match status" value="1"/>
</dbReference>
<dbReference type="EMBL" id="DF836474">
    <property type="protein sequence ID" value="GAN07995.1"/>
    <property type="molecule type" value="Genomic_DNA"/>
</dbReference>
<gene>
    <name evidence="2" type="ORF">MAM1_0185d07500</name>
</gene>
<dbReference type="PANTHER" id="PTHR28110:SF1">
    <property type="entry name" value="TRANSMEMBRANE PROTEIN"/>
    <property type="match status" value="1"/>
</dbReference>
<proteinExistence type="predicted"/>
<dbReference type="InterPro" id="IPR055323">
    <property type="entry name" value="C57A10.07/YOR238W"/>
</dbReference>
<evidence type="ECO:0000256" key="1">
    <source>
        <dbReference type="SAM" id="Phobius"/>
    </source>
</evidence>
<dbReference type="STRING" id="91626.A0A0C9LW67"/>
<evidence type="ECO:0000313" key="3">
    <source>
        <dbReference type="Proteomes" id="UP000053815"/>
    </source>
</evidence>
<dbReference type="GO" id="GO:0005737">
    <property type="term" value="C:cytoplasm"/>
    <property type="evidence" value="ECO:0007669"/>
    <property type="project" value="TreeGrafter"/>
</dbReference>
<protein>
    <submittedName>
        <fullName evidence="2">Cytoplasm protein</fullName>
    </submittedName>
</protein>
<dbReference type="AlphaFoldDB" id="A0A0C9LW67"/>
<reference evidence="2" key="1">
    <citation type="submission" date="2014-09" db="EMBL/GenBank/DDBJ databases">
        <title>Draft genome sequence of an oleaginous Mucoromycotina fungus Mucor ambiguus NBRC6742.</title>
        <authorList>
            <person name="Takeda I."/>
            <person name="Yamane N."/>
            <person name="Morita T."/>
            <person name="Tamano K."/>
            <person name="Machida M."/>
            <person name="Baker S."/>
            <person name="Koike H."/>
        </authorList>
    </citation>
    <scope>NUCLEOTIDE SEQUENCE</scope>
    <source>
        <strain evidence="2">NBRC 6742</strain>
    </source>
</reference>
<dbReference type="OrthoDB" id="4347at2759"/>
<keyword evidence="3" id="KW-1185">Reference proteome</keyword>
<keyword evidence="1" id="KW-0472">Membrane</keyword>
<keyword evidence="1" id="KW-0812">Transmembrane</keyword>
<keyword evidence="1" id="KW-1133">Transmembrane helix</keyword>
<dbReference type="Proteomes" id="UP000053815">
    <property type="component" value="Unassembled WGS sequence"/>
</dbReference>
<feature type="transmembrane region" description="Helical" evidence="1">
    <location>
        <begin position="39"/>
        <end position="57"/>
    </location>
</feature>
<organism evidence="2">
    <name type="scientific">Mucor ambiguus</name>
    <dbReference type="NCBI Taxonomy" id="91626"/>
    <lineage>
        <taxon>Eukaryota</taxon>
        <taxon>Fungi</taxon>
        <taxon>Fungi incertae sedis</taxon>
        <taxon>Mucoromycota</taxon>
        <taxon>Mucoromycotina</taxon>
        <taxon>Mucoromycetes</taxon>
        <taxon>Mucorales</taxon>
        <taxon>Mucorineae</taxon>
        <taxon>Mucoraceae</taxon>
        <taxon>Mucor</taxon>
    </lineage>
</organism>
<evidence type="ECO:0000313" key="2">
    <source>
        <dbReference type="EMBL" id="GAN07995.1"/>
    </source>
</evidence>
<sequence length="330" mass="37852">MNANNAKRKTILPLHIDTTSFTGGQTQNSVWRRLNKRQLPIFVLLTILFFSLFLNVIQHNRRNAPTFQVLNSHDALPPIPLTEYHHAIVVAGHAIYTGPDDRQQLTDDRNWILEPYQQGGQVNTFIQHIQKGIDVLKQDKESVLIFSGGETRPKAGPRSEAFSYWSIAQSLVHQDDSISAEIKASINQRMITEEYAKDSHENLLFSICRFSEMTGNYPNQISVVGFEFKRKRFEDIHRYSIGYPAEQFHYIGIDPTSEDPARAEGELNNSVRPFEKDLYGCHGTLKQKKMNRNPFRRRHPYAASCPILAPLLNYCPSNNALYHGPLPWTF</sequence>